<feature type="region of interest" description="Disordered" evidence="16">
    <location>
        <begin position="255"/>
        <end position="335"/>
    </location>
</feature>
<dbReference type="PANTHER" id="PTHR45797:SF3">
    <property type="entry name" value="TRANSCRIPTIONAL REGULATOR ATRX HOMOLOG"/>
    <property type="match status" value="1"/>
</dbReference>
<dbReference type="GO" id="GO:0000781">
    <property type="term" value="C:chromosome, telomeric region"/>
    <property type="evidence" value="ECO:0007669"/>
    <property type="project" value="UniProtKB-SubCell"/>
</dbReference>
<dbReference type="Gene3D" id="3.40.50.300">
    <property type="entry name" value="P-loop containing nucleotide triphosphate hydrolases"/>
    <property type="match status" value="1"/>
</dbReference>
<dbReference type="Gene3D" id="3.40.50.10810">
    <property type="entry name" value="Tandem AAA-ATPase domain"/>
    <property type="match status" value="1"/>
</dbReference>
<feature type="region of interest" description="Disordered" evidence="16">
    <location>
        <begin position="859"/>
        <end position="969"/>
    </location>
</feature>
<evidence type="ECO:0000256" key="9">
    <source>
        <dbReference type="ARBA" id="ARBA00022806"/>
    </source>
</evidence>
<keyword evidence="12" id="KW-0779">Telomere</keyword>
<feature type="compositionally biased region" description="Basic and acidic residues" evidence="16">
    <location>
        <begin position="322"/>
        <end position="332"/>
    </location>
</feature>
<dbReference type="EMBL" id="CAJPEV010001664">
    <property type="protein sequence ID" value="CAG0893768.1"/>
    <property type="molecule type" value="Genomic_DNA"/>
</dbReference>
<dbReference type="InterPro" id="IPR013083">
    <property type="entry name" value="Znf_RING/FYVE/PHD"/>
</dbReference>
<dbReference type="GO" id="GO:0008270">
    <property type="term" value="F:zinc ion binding"/>
    <property type="evidence" value="ECO:0007669"/>
    <property type="project" value="UniProtKB-KW"/>
</dbReference>
<dbReference type="PROSITE" id="PS51192">
    <property type="entry name" value="HELICASE_ATP_BIND_1"/>
    <property type="match status" value="1"/>
</dbReference>
<comment type="subcellular location">
    <subcellularLocation>
        <location evidence="2">Chromosome</location>
        <location evidence="2">Telomere</location>
    </subcellularLocation>
    <subcellularLocation>
        <location evidence="1">Nucleus</location>
    </subcellularLocation>
</comment>
<dbReference type="OrthoDB" id="2020972at2759"/>
<keyword evidence="6" id="KW-0547">Nucleotide-binding</keyword>
<feature type="compositionally biased region" description="Basic and acidic residues" evidence="16">
    <location>
        <begin position="859"/>
        <end position="887"/>
    </location>
</feature>
<dbReference type="GO" id="GO:0010468">
    <property type="term" value="P:regulation of gene expression"/>
    <property type="evidence" value="ECO:0007669"/>
    <property type="project" value="UniProtKB-ARBA"/>
</dbReference>
<dbReference type="SMART" id="SM00490">
    <property type="entry name" value="HELICc"/>
    <property type="match status" value="1"/>
</dbReference>
<evidence type="ECO:0000256" key="16">
    <source>
        <dbReference type="SAM" id="MobiDB-lite"/>
    </source>
</evidence>
<comment type="similarity">
    <text evidence="3">Belongs to the SNF2/RAD54 helicase family.</text>
</comment>
<dbReference type="CDD" id="cd11726">
    <property type="entry name" value="ADDz_ATRX"/>
    <property type="match status" value="1"/>
</dbReference>
<dbReference type="Pfam" id="PF17981">
    <property type="entry name" value="ADD_ATRX"/>
    <property type="match status" value="1"/>
</dbReference>
<feature type="domain" description="Helicase C-terminal" evidence="18">
    <location>
        <begin position="1501"/>
        <end position="1711"/>
    </location>
</feature>
<evidence type="ECO:0000313" key="20">
    <source>
        <dbReference type="EMBL" id="CAD7247995.1"/>
    </source>
</evidence>
<dbReference type="InterPro" id="IPR025766">
    <property type="entry name" value="ADD"/>
</dbReference>
<dbReference type="GO" id="GO:0005634">
    <property type="term" value="C:nucleus"/>
    <property type="evidence" value="ECO:0007669"/>
    <property type="project" value="UniProtKB-SubCell"/>
</dbReference>
<dbReference type="PROSITE" id="PS51194">
    <property type="entry name" value="HELICASE_CTER"/>
    <property type="match status" value="1"/>
</dbReference>
<evidence type="ECO:0000256" key="5">
    <source>
        <dbReference type="ARBA" id="ARBA00022723"/>
    </source>
</evidence>
<gene>
    <name evidence="20" type="ORF">DSTB1V02_LOCUS7818</name>
</gene>
<keyword evidence="5" id="KW-0479">Metal-binding</keyword>
<sequence length="1711" mass="195119">MRVDVNTGIFRCTVCGEQVNQANRSDINEHPTLKVLVCKKCLEYYGDGALSQDEDRTAKYCRWCADGGDLILCTTCPNGFCMKCLKRNLGRTMLQKFRTAEEWKCLVCEPYPLKELHAMLCLIQEYHQFHTKRLGKGMKKFRPGFKQTLKKLQELRAEKKKKGFTDEMVEESYHNVERCMTSYGKDATRIYLKWQDSDHGKEATASTLKKLQMLLDITRKNLDRVGQELERTLVKCEPDALQLFNAMNLPNGIVEESSSTSLSDSSEEGRKRKKRKKKVMKKEDGKSKKVEKVKSGRKEVLDKGSEKQTVSDGEEMITGGNSEERGQREPHVESVTVKAEPLNIEAEDCFVQSPTTIIPDSLELLPGVEDATNSVISRIPDTEEDQVGQVTMDIMKGEDDDQGTTQSMMEIDAELISQDSEETEDGESGPTQSINFDCEVIFHDSDEELRMKEMAQEPCEMENVGSLDLSEKHPDVSDEERWQTMTARKALEDILADSNEADIGESKMQKRRKKMVRTKGNKQEIELNCEKWDDMEMEPSGKEDEGETKESEKSKEKSEKKEEEISGEKLVSQEHESREDLGRRDSTSTFSSDDEDSDSDTSFLKVKLKKKKKRKSTESRTKKQLSSEVQVMLKRLPHRVFQDDPILASDYITDEEQKKKQSPSLKQRMKTLLKSVTVEKKVLEDEDDEGIEEDQGKQRKKGSRGKKKSLKKDRESGDGWSSDLDEDDADAGIDVKTLDGVLMQGFQGPQVFKEQLSLTEVNRKILNDLLKSSDNSDTESEGEQEGKKVQKKKVGLEGDKMGKDDEVPVEIKEEAPVGVKEEAIEVDNENVKEESLQRKHKFKKEKSAAVREALHLLRIKFSDTDTSEEEKKCQKLEKAREKKKQDYEGSFFSPGRKRKQQILDSSDPDSGSDKSHEPKAKRKKAIEESDDSSIQLASPSPVADSDEEDNDVTEIVSSQSNDSPSKDRRKNIHKILKDSQLKVTTQDANREERERLARISEKQKLFNEVMLQELEEVVNSSQEKGDLILDFDRETKESLVEVHSKLVQKLKPHQREGIQFMFDACIESVKRKNQEGVHGGGCILGHCMGLGKTLQKGPVRPAGGSYDPGEERTYDLPVVAFLHTVLTCEALGFKTALVLCPYNTVLNWDQEFKMWLERQGLNEFDIFNIANSQCLKYGHSEKNADMRMYHVRRWHQDGGVMIMGYDKFRLLANPNNKKLKERHRKLYKDAFMDPGPDLVVCDEGHILKNEKSLNFRILSQIKTRRRIVLTGTPLQNNLKEYHCMIQFVKPNLLGTMREFTNRFMNPIENGQHSDSTEADVNIMRRRAHVLHDLLKGCVQRKDYGELAQFLPPKLEYVVSVRLSPIQIALYQHYLENNSRFRARQRGGGTSLFSDFQRMWEDDGDDEQGSLKDFVVSDEDSDSSSSSTQSSATSRENTPEDDDIQILNEPNGEEEEVAKNSQNEEKKEEEEDQSLWWEKIIKESGLDVESFALSGKMMLLADILRSCEIIGDKVLVFTQSLLCLDLVEQLLQFLDSHRVEPSLVLQPEIDLEKAAEIPHETETVAAKEGEQDEENDLLEWTGGSWVQGADYFRIDGTTPVDTRKRITAVINDAKNYRARLLLVSTKAGGLGINLVGANRVVILDASWNPSHDVQALFRVYRFGQQKPVYIYRFFAKVLCLPPNHPLVQLSVDSFDDIVDGLEDFSSQRLFDF</sequence>
<evidence type="ECO:0000256" key="8">
    <source>
        <dbReference type="ARBA" id="ARBA00022801"/>
    </source>
</evidence>
<keyword evidence="13" id="KW-0238">DNA-binding</keyword>
<dbReference type="InterPro" id="IPR011011">
    <property type="entry name" value="Znf_FYVE_PHD"/>
</dbReference>
<evidence type="ECO:0000256" key="14">
    <source>
        <dbReference type="ARBA" id="ARBA00023242"/>
    </source>
</evidence>
<feature type="compositionally biased region" description="Basic and acidic residues" evidence="16">
    <location>
        <begin position="784"/>
        <end position="837"/>
    </location>
</feature>
<keyword evidence="10" id="KW-0862">Zinc</keyword>
<feature type="domain" description="Helicase ATP-binding" evidence="17">
    <location>
        <begin position="1113"/>
        <end position="1291"/>
    </location>
</feature>
<dbReference type="CDD" id="cd18793">
    <property type="entry name" value="SF2_C_SNF"/>
    <property type="match status" value="1"/>
</dbReference>
<feature type="compositionally biased region" description="Acidic residues" evidence="16">
    <location>
        <begin position="684"/>
        <end position="693"/>
    </location>
</feature>
<feature type="region of interest" description="Disordered" evidence="16">
    <location>
        <begin position="500"/>
        <end position="629"/>
    </location>
</feature>
<feature type="region of interest" description="Disordered" evidence="16">
    <location>
        <begin position="459"/>
        <end position="480"/>
    </location>
</feature>
<dbReference type="PROSITE" id="PS51533">
    <property type="entry name" value="ADD"/>
    <property type="match status" value="1"/>
</dbReference>
<evidence type="ECO:0000256" key="7">
    <source>
        <dbReference type="ARBA" id="ARBA00022771"/>
    </source>
</evidence>
<feature type="compositionally biased region" description="Basic and acidic residues" evidence="16">
    <location>
        <begin position="469"/>
        <end position="480"/>
    </location>
</feature>
<dbReference type="Proteomes" id="UP000677054">
    <property type="component" value="Unassembled WGS sequence"/>
</dbReference>
<feature type="compositionally biased region" description="Basic residues" evidence="16">
    <location>
        <begin position="271"/>
        <end position="280"/>
    </location>
</feature>
<keyword evidence="9" id="KW-0347">Helicase</keyword>
<feature type="compositionally biased region" description="Low complexity" evidence="16">
    <location>
        <begin position="255"/>
        <end position="264"/>
    </location>
</feature>
<keyword evidence="7" id="KW-0863">Zinc-finger</keyword>
<evidence type="ECO:0000256" key="13">
    <source>
        <dbReference type="ARBA" id="ARBA00023125"/>
    </source>
</evidence>
<dbReference type="GO" id="GO:0016887">
    <property type="term" value="F:ATP hydrolysis activity"/>
    <property type="evidence" value="ECO:0007669"/>
    <property type="project" value="InterPro"/>
</dbReference>
<keyword evidence="14" id="KW-0539">Nucleus</keyword>
<dbReference type="GO" id="GO:0004386">
    <property type="term" value="F:helicase activity"/>
    <property type="evidence" value="ECO:0007669"/>
    <property type="project" value="UniProtKB-KW"/>
</dbReference>
<feature type="compositionally biased region" description="Basic residues" evidence="16">
    <location>
        <begin position="698"/>
        <end position="711"/>
    </location>
</feature>
<dbReference type="GO" id="GO:0005524">
    <property type="term" value="F:ATP binding"/>
    <property type="evidence" value="ECO:0007669"/>
    <property type="project" value="UniProtKB-KW"/>
</dbReference>
<evidence type="ECO:0000256" key="12">
    <source>
        <dbReference type="ARBA" id="ARBA00022895"/>
    </source>
</evidence>
<evidence type="ECO:0000256" key="11">
    <source>
        <dbReference type="ARBA" id="ARBA00022840"/>
    </source>
</evidence>
<protein>
    <recommendedName>
        <fullName evidence="15">ATP-dependent helicase ATRX</fullName>
    </recommendedName>
</protein>
<keyword evidence="21" id="KW-1185">Reference proteome</keyword>
<evidence type="ECO:0000256" key="1">
    <source>
        <dbReference type="ARBA" id="ARBA00004123"/>
    </source>
</evidence>
<evidence type="ECO:0000259" key="19">
    <source>
        <dbReference type="PROSITE" id="PS51533"/>
    </source>
</evidence>
<feature type="region of interest" description="Disordered" evidence="16">
    <location>
        <begin position="1415"/>
        <end position="1472"/>
    </location>
</feature>
<dbReference type="SUPFAM" id="SSF57903">
    <property type="entry name" value="FYVE/PHD zinc finger"/>
    <property type="match status" value="1"/>
</dbReference>
<dbReference type="PANTHER" id="PTHR45797">
    <property type="entry name" value="RAD54-LIKE"/>
    <property type="match status" value="1"/>
</dbReference>
<dbReference type="InterPro" id="IPR027417">
    <property type="entry name" value="P-loop_NTPase"/>
</dbReference>
<dbReference type="Pfam" id="PF00176">
    <property type="entry name" value="SNF2-rel_dom"/>
    <property type="match status" value="1"/>
</dbReference>
<evidence type="ECO:0000256" key="15">
    <source>
        <dbReference type="ARBA" id="ARBA00031106"/>
    </source>
</evidence>
<accession>A0A7R9A692</accession>
<organism evidence="20">
    <name type="scientific">Darwinula stevensoni</name>
    <dbReference type="NCBI Taxonomy" id="69355"/>
    <lineage>
        <taxon>Eukaryota</taxon>
        <taxon>Metazoa</taxon>
        <taxon>Ecdysozoa</taxon>
        <taxon>Arthropoda</taxon>
        <taxon>Crustacea</taxon>
        <taxon>Oligostraca</taxon>
        <taxon>Ostracoda</taxon>
        <taxon>Podocopa</taxon>
        <taxon>Podocopida</taxon>
        <taxon>Darwinulocopina</taxon>
        <taxon>Darwinuloidea</taxon>
        <taxon>Darwinulidae</taxon>
        <taxon>Darwinula</taxon>
    </lineage>
</organism>
<dbReference type="EMBL" id="LR901181">
    <property type="protein sequence ID" value="CAD7247995.1"/>
    <property type="molecule type" value="Genomic_DNA"/>
</dbReference>
<dbReference type="SUPFAM" id="SSF52540">
    <property type="entry name" value="P-loop containing nucleoside triphosphate hydrolases"/>
    <property type="match status" value="2"/>
</dbReference>
<feature type="compositionally biased region" description="Basic and acidic residues" evidence="16">
    <location>
        <begin position="281"/>
        <end position="306"/>
    </location>
</feature>
<feature type="compositionally biased region" description="Basic residues" evidence="16">
    <location>
        <begin position="606"/>
        <end position="615"/>
    </location>
</feature>
<dbReference type="SMART" id="SM00487">
    <property type="entry name" value="DEXDc"/>
    <property type="match status" value="1"/>
</dbReference>
<proteinExistence type="inferred from homology"/>
<dbReference type="Pfam" id="PF00271">
    <property type="entry name" value="Helicase_C"/>
    <property type="match status" value="1"/>
</dbReference>
<keyword evidence="8" id="KW-0378">Hydrolase</keyword>
<dbReference type="InterPro" id="IPR049730">
    <property type="entry name" value="SNF2/RAD54-like_C"/>
</dbReference>
<evidence type="ECO:0000256" key="3">
    <source>
        <dbReference type="ARBA" id="ARBA00007025"/>
    </source>
</evidence>
<dbReference type="InterPro" id="IPR038718">
    <property type="entry name" value="SNF2-like_sf"/>
</dbReference>
<evidence type="ECO:0000256" key="10">
    <source>
        <dbReference type="ARBA" id="ARBA00022833"/>
    </source>
</evidence>
<feature type="region of interest" description="Disordered" evidence="16">
    <location>
        <begin position="770"/>
        <end position="847"/>
    </location>
</feature>
<dbReference type="InterPro" id="IPR014001">
    <property type="entry name" value="Helicase_ATP-bd"/>
</dbReference>
<keyword evidence="11" id="KW-0067">ATP-binding</keyword>
<evidence type="ECO:0000256" key="2">
    <source>
        <dbReference type="ARBA" id="ARBA00004574"/>
    </source>
</evidence>
<evidence type="ECO:0000259" key="18">
    <source>
        <dbReference type="PROSITE" id="PS51194"/>
    </source>
</evidence>
<feature type="compositionally biased region" description="Basic and acidic residues" evidence="16">
    <location>
        <begin position="521"/>
        <end position="586"/>
    </location>
</feature>
<name>A0A7R9A692_9CRUS</name>
<evidence type="ECO:0000313" key="21">
    <source>
        <dbReference type="Proteomes" id="UP000677054"/>
    </source>
</evidence>
<dbReference type="InterPro" id="IPR041430">
    <property type="entry name" value="ADD_ATRX"/>
</dbReference>
<dbReference type="Gene3D" id="3.30.40.10">
    <property type="entry name" value="Zinc/RING finger domain, C3HC4 (zinc finger)"/>
    <property type="match status" value="1"/>
</dbReference>
<evidence type="ECO:0000256" key="4">
    <source>
        <dbReference type="ARBA" id="ARBA00022454"/>
    </source>
</evidence>
<feature type="compositionally biased region" description="Basic residues" evidence="16">
    <location>
        <begin position="509"/>
        <end position="520"/>
    </location>
</feature>
<keyword evidence="4" id="KW-0158">Chromosome</keyword>
<feature type="domain" description="PHD-type" evidence="19">
    <location>
        <begin position="1"/>
        <end position="136"/>
    </location>
</feature>
<evidence type="ECO:0000256" key="6">
    <source>
        <dbReference type="ARBA" id="ARBA00022741"/>
    </source>
</evidence>
<dbReference type="InterPro" id="IPR000330">
    <property type="entry name" value="SNF2_N"/>
</dbReference>
<dbReference type="InterPro" id="IPR044574">
    <property type="entry name" value="ARIP4-like"/>
</dbReference>
<feature type="compositionally biased region" description="Low complexity" evidence="16">
    <location>
        <begin position="1422"/>
        <end position="1433"/>
    </location>
</feature>
<dbReference type="GO" id="GO:0003677">
    <property type="term" value="F:DNA binding"/>
    <property type="evidence" value="ECO:0007669"/>
    <property type="project" value="UniProtKB-KW"/>
</dbReference>
<evidence type="ECO:0000259" key="17">
    <source>
        <dbReference type="PROSITE" id="PS51192"/>
    </source>
</evidence>
<dbReference type="InterPro" id="IPR001650">
    <property type="entry name" value="Helicase_C-like"/>
</dbReference>
<reference evidence="20" key="1">
    <citation type="submission" date="2020-11" db="EMBL/GenBank/DDBJ databases">
        <authorList>
            <person name="Tran Van P."/>
        </authorList>
    </citation>
    <scope>NUCLEOTIDE SEQUENCE</scope>
</reference>
<feature type="region of interest" description="Disordered" evidence="16">
    <location>
        <begin position="683"/>
        <end position="729"/>
    </location>
</feature>